<comment type="subunit">
    <text evidence="4">The accessory proteins ExbB and ExbD seem to form a complex with TonB.</text>
</comment>
<reference evidence="14 15" key="1">
    <citation type="submission" date="2018-06" db="EMBL/GenBank/DDBJ databases">
        <authorList>
            <consortium name="Pathogen Informatics"/>
            <person name="Doyle S."/>
        </authorList>
    </citation>
    <scope>NUCLEOTIDE SEQUENCE [LARGE SCALE GENOMIC DNA]</scope>
    <source>
        <strain evidence="14 15">NCTC13336</strain>
    </source>
</reference>
<evidence type="ECO:0000256" key="8">
    <source>
        <dbReference type="ARBA" id="ARBA00022692"/>
    </source>
</evidence>
<organism evidence="14 15">
    <name type="scientific">Kingella potus</name>
    <dbReference type="NCBI Taxonomy" id="265175"/>
    <lineage>
        <taxon>Bacteria</taxon>
        <taxon>Pseudomonadati</taxon>
        <taxon>Pseudomonadota</taxon>
        <taxon>Betaproteobacteria</taxon>
        <taxon>Neisseriales</taxon>
        <taxon>Neisseriaceae</taxon>
        <taxon>Kingella</taxon>
    </lineage>
</organism>
<evidence type="ECO:0000313" key="14">
    <source>
        <dbReference type="EMBL" id="STR03285.1"/>
    </source>
</evidence>
<comment type="similarity">
    <text evidence="3 12">Belongs to the ExbD/TolR family.</text>
</comment>
<evidence type="ECO:0000256" key="11">
    <source>
        <dbReference type="ARBA" id="ARBA00023136"/>
    </source>
</evidence>
<dbReference type="PANTHER" id="PTHR30558:SF12">
    <property type="entry name" value="BIOPOLYMER TRANSPORT PROTEIN EXBD"/>
    <property type="match status" value="1"/>
</dbReference>
<evidence type="ECO:0000256" key="3">
    <source>
        <dbReference type="ARBA" id="ARBA00005811"/>
    </source>
</evidence>
<comment type="function">
    <text evidence="1">Involved in the TonB-dependent energy-dependent transport of various receptor-bound substrates.</text>
</comment>
<dbReference type="PANTHER" id="PTHR30558">
    <property type="entry name" value="EXBD MEMBRANE COMPONENT OF PMF-DRIVEN MACROMOLECULE IMPORT SYSTEM"/>
    <property type="match status" value="1"/>
</dbReference>
<evidence type="ECO:0000256" key="12">
    <source>
        <dbReference type="RuleBase" id="RU003879"/>
    </source>
</evidence>
<dbReference type="OrthoDB" id="9798629at2"/>
<keyword evidence="5 12" id="KW-0813">Transport</keyword>
<evidence type="ECO:0000256" key="7">
    <source>
        <dbReference type="ARBA" id="ARBA00022519"/>
    </source>
</evidence>
<evidence type="ECO:0000313" key="15">
    <source>
        <dbReference type="Proteomes" id="UP000254293"/>
    </source>
</evidence>
<evidence type="ECO:0000256" key="6">
    <source>
        <dbReference type="ARBA" id="ARBA00022475"/>
    </source>
</evidence>
<keyword evidence="8 12" id="KW-0812">Transmembrane</keyword>
<protein>
    <submittedName>
        <fullName evidence="14">Biopolymer transport protein exbD</fullName>
    </submittedName>
</protein>
<keyword evidence="15" id="KW-1185">Reference proteome</keyword>
<keyword evidence="9 12" id="KW-0653">Protein transport</keyword>
<evidence type="ECO:0000256" key="9">
    <source>
        <dbReference type="ARBA" id="ARBA00022927"/>
    </source>
</evidence>
<evidence type="ECO:0000256" key="10">
    <source>
        <dbReference type="ARBA" id="ARBA00022989"/>
    </source>
</evidence>
<dbReference type="Gene3D" id="3.30.420.270">
    <property type="match status" value="1"/>
</dbReference>
<feature type="transmembrane region" description="Helical" evidence="13">
    <location>
        <begin position="20"/>
        <end position="40"/>
    </location>
</feature>
<keyword evidence="11 13" id="KW-0472">Membrane</keyword>
<gene>
    <name evidence="14" type="primary">exbD</name>
    <name evidence="14" type="ORF">NCTC13336_02203</name>
</gene>
<dbReference type="AlphaFoldDB" id="A0A377R6T9"/>
<keyword evidence="6" id="KW-1003">Cell membrane</keyword>
<comment type="subcellular location">
    <subcellularLocation>
        <location evidence="2">Cell inner membrane</location>
        <topology evidence="2">Single-pass type II membrane protein</topology>
    </subcellularLocation>
    <subcellularLocation>
        <location evidence="12">Cell membrane</location>
        <topology evidence="12">Single-pass type II membrane protein</topology>
    </subcellularLocation>
</comment>
<accession>A0A377R6T9</accession>
<evidence type="ECO:0000256" key="5">
    <source>
        <dbReference type="ARBA" id="ARBA00022448"/>
    </source>
</evidence>
<keyword evidence="7" id="KW-0997">Cell inner membrane</keyword>
<dbReference type="RefSeq" id="WP_115309166.1">
    <property type="nucleotide sequence ID" value="NZ_CP091516.1"/>
</dbReference>
<evidence type="ECO:0000256" key="13">
    <source>
        <dbReference type="SAM" id="Phobius"/>
    </source>
</evidence>
<evidence type="ECO:0000256" key="4">
    <source>
        <dbReference type="ARBA" id="ARBA00011471"/>
    </source>
</evidence>
<dbReference type="GO" id="GO:0015031">
    <property type="term" value="P:protein transport"/>
    <property type="evidence" value="ECO:0007669"/>
    <property type="project" value="UniProtKB-KW"/>
</dbReference>
<dbReference type="InterPro" id="IPR003400">
    <property type="entry name" value="ExbD"/>
</dbReference>
<proteinExistence type="inferred from homology"/>
<dbReference type="GO" id="GO:0005886">
    <property type="term" value="C:plasma membrane"/>
    <property type="evidence" value="ECO:0007669"/>
    <property type="project" value="UniProtKB-SubCell"/>
</dbReference>
<dbReference type="GO" id="GO:0022857">
    <property type="term" value="F:transmembrane transporter activity"/>
    <property type="evidence" value="ECO:0007669"/>
    <property type="project" value="InterPro"/>
</dbReference>
<dbReference type="Pfam" id="PF02472">
    <property type="entry name" value="ExbD"/>
    <property type="match status" value="1"/>
</dbReference>
<sequence>MSFSMNEGGDDAPVSDINVTPLVDVILVLLIVFMITMPVLTHSIQIQLPTASETAGAQEETKPKDPMWLSIDESGQYFINRTDTPIAKENLSSAFAQAVADNPEVILAVDASKDVDYGTVIQAIDMAKEAKIKKIGFNTEVKNVASPQ</sequence>
<evidence type="ECO:0000256" key="1">
    <source>
        <dbReference type="ARBA" id="ARBA00003540"/>
    </source>
</evidence>
<name>A0A377R6T9_9NEIS</name>
<evidence type="ECO:0000256" key="2">
    <source>
        <dbReference type="ARBA" id="ARBA00004249"/>
    </source>
</evidence>
<dbReference type="Proteomes" id="UP000254293">
    <property type="component" value="Unassembled WGS sequence"/>
</dbReference>
<dbReference type="EMBL" id="UGJJ01000003">
    <property type="protein sequence ID" value="STR03285.1"/>
    <property type="molecule type" value="Genomic_DNA"/>
</dbReference>
<keyword evidence="10 13" id="KW-1133">Transmembrane helix</keyword>